<sequence length="450" mass="46828">MTTYPMPVLAAEELATAAARLEDAEVRLLCGSVVDPAGVIRAKHVPARRVGAFHAGGMGASPSWNVFCVDNAIAFTPRFGVVGDLRLRTDLAALRLLGDGVAWAPAEMFDQDGTPAPVCTRGLLRRTVAGLAERGLGAQVGCELEMVLTPRSGASWNAYGLGALLDIEPFVLDLLAAADRAGLPVEQIHAEYGDSQLEFSIAPTDPLTAADHVVLARLLACRVARRHDVAVSFSPLPFAGGSGNGAHQHLSLTQDGRPLLSGGRGPHGLTDDGAAVVGGIVAGLPQLTAVFAGSVLSPHRLQPGHWSGAFACWGWENREAAVRLCTATPGNPHGASVELKCIDPSANPYLATAAFLGLALEGLAGGAPLPPEVTVAPAELTPEEAARTAAVRLPDLASALGLLETSDLARLLLGEELLEALVAVRRHELDTYGGEDVEVVAEKLRYAWSA</sequence>
<proteinExistence type="inferred from homology"/>
<dbReference type="InterPro" id="IPR008146">
    <property type="entry name" value="Gln_synth_cat_dom"/>
</dbReference>
<reference evidence="7" key="1">
    <citation type="journal article" date="2019" name="Int. J. Syst. Evol. Microbiol.">
        <title>The Global Catalogue of Microorganisms (GCM) 10K type strain sequencing project: providing services to taxonomists for standard genome sequencing and annotation.</title>
        <authorList>
            <consortium name="The Broad Institute Genomics Platform"/>
            <consortium name="The Broad Institute Genome Sequencing Center for Infectious Disease"/>
            <person name="Wu L."/>
            <person name="Ma J."/>
        </authorList>
    </citation>
    <scope>NUCLEOTIDE SEQUENCE [LARGE SCALE GENOMIC DNA]</scope>
    <source>
        <strain evidence="7">JCM 18302</strain>
    </source>
</reference>
<evidence type="ECO:0000259" key="5">
    <source>
        <dbReference type="PROSITE" id="PS51987"/>
    </source>
</evidence>
<dbReference type="Gene3D" id="3.10.20.70">
    <property type="entry name" value="Glutamine synthetase, N-terminal domain"/>
    <property type="match status" value="1"/>
</dbReference>
<dbReference type="Proteomes" id="UP001500804">
    <property type="component" value="Unassembled WGS sequence"/>
</dbReference>
<evidence type="ECO:0000313" key="6">
    <source>
        <dbReference type="EMBL" id="GAA5139657.1"/>
    </source>
</evidence>
<evidence type="ECO:0000256" key="3">
    <source>
        <dbReference type="PROSITE-ProRule" id="PRU01331"/>
    </source>
</evidence>
<organism evidence="6 7">
    <name type="scientific">Pseudonocardia adelaidensis</name>
    <dbReference type="NCBI Taxonomy" id="648754"/>
    <lineage>
        <taxon>Bacteria</taxon>
        <taxon>Bacillati</taxon>
        <taxon>Actinomycetota</taxon>
        <taxon>Actinomycetes</taxon>
        <taxon>Pseudonocardiales</taxon>
        <taxon>Pseudonocardiaceae</taxon>
        <taxon>Pseudonocardia</taxon>
    </lineage>
</organism>
<dbReference type="Pfam" id="PF00120">
    <property type="entry name" value="Gln-synt_C"/>
    <property type="match status" value="1"/>
</dbReference>
<feature type="domain" description="GS catalytic" evidence="5">
    <location>
        <begin position="120"/>
        <end position="450"/>
    </location>
</feature>
<dbReference type="RefSeq" id="WP_345612180.1">
    <property type="nucleotide sequence ID" value="NZ_BAABJO010000044.1"/>
</dbReference>
<protein>
    <submittedName>
        <fullName evidence="6">Glutamine synthetase family protein</fullName>
    </submittedName>
</protein>
<keyword evidence="2" id="KW-0436">Ligase</keyword>
<evidence type="ECO:0000256" key="4">
    <source>
        <dbReference type="RuleBase" id="RU000384"/>
    </source>
</evidence>
<accession>A0ABP9P2I9</accession>
<dbReference type="Gene3D" id="3.30.590.10">
    <property type="entry name" value="Glutamine synthetase/guanido kinase, catalytic domain"/>
    <property type="match status" value="1"/>
</dbReference>
<evidence type="ECO:0000256" key="1">
    <source>
        <dbReference type="ARBA" id="ARBA00009897"/>
    </source>
</evidence>
<gene>
    <name evidence="6" type="ORF">GCM10023320_76050</name>
</gene>
<comment type="similarity">
    <text evidence="1 3 4">Belongs to the glutamine synthetase family.</text>
</comment>
<evidence type="ECO:0000256" key="2">
    <source>
        <dbReference type="ARBA" id="ARBA00022598"/>
    </source>
</evidence>
<dbReference type="SMART" id="SM01230">
    <property type="entry name" value="Gln-synt_C"/>
    <property type="match status" value="1"/>
</dbReference>
<dbReference type="InterPro" id="IPR014746">
    <property type="entry name" value="Gln_synth/guanido_kin_cat_dom"/>
</dbReference>
<dbReference type="PROSITE" id="PS51987">
    <property type="entry name" value="GS_CATALYTIC"/>
    <property type="match status" value="1"/>
</dbReference>
<dbReference type="InterPro" id="IPR036651">
    <property type="entry name" value="Gln_synt_N_sf"/>
</dbReference>
<keyword evidence="7" id="KW-1185">Reference proteome</keyword>
<dbReference type="PANTHER" id="PTHR43785:SF12">
    <property type="entry name" value="TYPE-1 GLUTAMINE SYNTHETASE 2"/>
    <property type="match status" value="1"/>
</dbReference>
<evidence type="ECO:0000313" key="7">
    <source>
        <dbReference type="Proteomes" id="UP001500804"/>
    </source>
</evidence>
<dbReference type="EMBL" id="BAABJO010000044">
    <property type="protein sequence ID" value="GAA5139657.1"/>
    <property type="molecule type" value="Genomic_DNA"/>
</dbReference>
<dbReference type="PANTHER" id="PTHR43785">
    <property type="entry name" value="GAMMA-GLUTAMYLPUTRESCINE SYNTHETASE"/>
    <property type="match status" value="1"/>
</dbReference>
<comment type="caution">
    <text evidence="6">The sequence shown here is derived from an EMBL/GenBank/DDBJ whole genome shotgun (WGS) entry which is preliminary data.</text>
</comment>
<dbReference type="SUPFAM" id="SSF55931">
    <property type="entry name" value="Glutamine synthetase/guanido kinase"/>
    <property type="match status" value="1"/>
</dbReference>
<name>A0ABP9P2I9_9PSEU</name>